<sequence>MTSSQSRIHAQTVLDEDESSADDGKYPTDYQDIDNVLESFEKEMDALTRPLDQQVSLRERVAQAKAQRISQTTKPTVTTTPISQDNTTTRETPVTTQNRFFSSPPPVETPAHNRFSHLPDLPTTHDATREEISESPFRFVSRSKNSNADRSESSDWKRGVLDYMRNVLDQQEAAMRCLEQEKTDTKAHYQARVRQLEDENQQLRRALDQTQYDRDALRSELDARENYQSLPRRYQSPSPPRDSRYQQRYPSEPIRTPPRSDRNANSFHSPRFSVRRQERDASYYSEPKRPSGMSRFSPGTRFVAELSKMMDLEVGHHAPLSLIVDRELDRQLTKAPSYYESFKY</sequence>
<dbReference type="InParanoid" id="B7FQL8"/>
<feature type="compositionally biased region" description="Basic and acidic residues" evidence="2">
    <location>
        <begin position="275"/>
        <end position="289"/>
    </location>
</feature>
<protein>
    <submittedName>
        <fullName evidence="3">Uncharacterized protein</fullName>
    </submittedName>
</protein>
<dbReference type="GeneID" id="7196723"/>
<keyword evidence="1" id="KW-0175">Coiled coil</keyword>
<accession>B7FQL8</accession>
<dbReference type="HOGENOM" id="CLU_807673_0_0_1"/>
<organism evidence="3 4">
    <name type="scientific">Phaeodactylum tricornutum (strain CCAP 1055/1)</name>
    <dbReference type="NCBI Taxonomy" id="556484"/>
    <lineage>
        <taxon>Eukaryota</taxon>
        <taxon>Sar</taxon>
        <taxon>Stramenopiles</taxon>
        <taxon>Ochrophyta</taxon>
        <taxon>Bacillariophyta</taxon>
        <taxon>Bacillariophyceae</taxon>
        <taxon>Bacillariophycidae</taxon>
        <taxon>Naviculales</taxon>
        <taxon>Phaeodactylaceae</taxon>
        <taxon>Phaeodactylum</taxon>
    </lineage>
</organism>
<keyword evidence="4" id="KW-1185">Reference proteome</keyword>
<feature type="region of interest" description="Disordered" evidence="2">
    <location>
        <begin position="1"/>
        <end position="30"/>
    </location>
</feature>
<name>B7FQL8_PHATC</name>
<gene>
    <name evidence="3" type="ORF">PHATRDRAFT_43098</name>
</gene>
<dbReference type="AlphaFoldDB" id="B7FQL8"/>
<dbReference type="EMBL" id="CM000605">
    <property type="protein sequence ID" value="EEC51890.1"/>
    <property type="molecule type" value="Genomic_DNA"/>
</dbReference>
<dbReference type="Proteomes" id="UP000000759">
    <property type="component" value="Chromosome 1"/>
</dbReference>
<feature type="coiled-coil region" evidence="1">
    <location>
        <begin position="161"/>
        <end position="220"/>
    </location>
</feature>
<feature type="compositionally biased region" description="Low complexity" evidence="2">
    <location>
        <begin position="72"/>
        <end position="81"/>
    </location>
</feature>
<feature type="region of interest" description="Disordered" evidence="2">
    <location>
        <begin position="222"/>
        <end position="297"/>
    </location>
</feature>
<dbReference type="PaxDb" id="2850-Phatr43098"/>
<feature type="compositionally biased region" description="Polar residues" evidence="2">
    <location>
        <begin position="82"/>
        <end position="101"/>
    </location>
</feature>
<proteinExistence type="predicted"/>
<evidence type="ECO:0000313" key="3">
    <source>
        <dbReference type="EMBL" id="EEC51890.1"/>
    </source>
</evidence>
<evidence type="ECO:0000313" key="4">
    <source>
        <dbReference type="Proteomes" id="UP000000759"/>
    </source>
</evidence>
<dbReference type="OrthoDB" id="10683625at2759"/>
<reference evidence="3 4" key="1">
    <citation type="journal article" date="2008" name="Nature">
        <title>The Phaeodactylum genome reveals the evolutionary history of diatom genomes.</title>
        <authorList>
            <person name="Bowler C."/>
            <person name="Allen A.E."/>
            <person name="Badger J.H."/>
            <person name="Grimwood J."/>
            <person name="Jabbari K."/>
            <person name="Kuo A."/>
            <person name="Maheswari U."/>
            <person name="Martens C."/>
            <person name="Maumus F."/>
            <person name="Otillar R.P."/>
            <person name="Rayko E."/>
            <person name="Salamov A."/>
            <person name="Vandepoele K."/>
            <person name="Beszteri B."/>
            <person name="Gruber A."/>
            <person name="Heijde M."/>
            <person name="Katinka M."/>
            <person name="Mock T."/>
            <person name="Valentin K."/>
            <person name="Verret F."/>
            <person name="Berges J.A."/>
            <person name="Brownlee C."/>
            <person name="Cadoret J.P."/>
            <person name="Chiovitti A."/>
            <person name="Choi C.J."/>
            <person name="Coesel S."/>
            <person name="De Martino A."/>
            <person name="Detter J.C."/>
            <person name="Durkin C."/>
            <person name="Falciatore A."/>
            <person name="Fournet J."/>
            <person name="Haruta M."/>
            <person name="Huysman M.J."/>
            <person name="Jenkins B.D."/>
            <person name="Jiroutova K."/>
            <person name="Jorgensen R.E."/>
            <person name="Joubert Y."/>
            <person name="Kaplan A."/>
            <person name="Kroger N."/>
            <person name="Kroth P.G."/>
            <person name="La Roche J."/>
            <person name="Lindquist E."/>
            <person name="Lommer M."/>
            <person name="Martin-Jezequel V."/>
            <person name="Lopez P.J."/>
            <person name="Lucas S."/>
            <person name="Mangogna M."/>
            <person name="McGinnis K."/>
            <person name="Medlin L.K."/>
            <person name="Montsant A."/>
            <person name="Oudot-Le Secq M.P."/>
            <person name="Napoli C."/>
            <person name="Obornik M."/>
            <person name="Parker M.S."/>
            <person name="Petit J.L."/>
            <person name="Porcel B.M."/>
            <person name="Poulsen N."/>
            <person name="Robison M."/>
            <person name="Rychlewski L."/>
            <person name="Rynearson T.A."/>
            <person name="Schmutz J."/>
            <person name="Shapiro H."/>
            <person name="Siaut M."/>
            <person name="Stanley M."/>
            <person name="Sussman M.R."/>
            <person name="Taylor A.R."/>
            <person name="Vardi A."/>
            <person name="von Dassow P."/>
            <person name="Vyverman W."/>
            <person name="Willis A."/>
            <person name="Wyrwicz L.S."/>
            <person name="Rokhsar D.S."/>
            <person name="Weissenbach J."/>
            <person name="Armbrust E.V."/>
            <person name="Green B.R."/>
            <person name="Van de Peer Y."/>
            <person name="Grigoriev I.V."/>
        </authorList>
    </citation>
    <scope>NUCLEOTIDE SEQUENCE [LARGE SCALE GENOMIC DNA]</scope>
    <source>
        <strain evidence="3 4">CCAP 1055/1</strain>
    </source>
</reference>
<reference evidence="4" key="2">
    <citation type="submission" date="2008-08" db="EMBL/GenBank/DDBJ databases">
        <authorList>
            <consortium name="Diatom Consortium"/>
            <person name="Grigoriev I."/>
            <person name="Grimwood J."/>
            <person name="Kuo A."/>
            <person name="Otillar R.P."/>
            <person name="Salamov A."/>
            <person name="Detter J.C."/>
            <person name="Lindquist E."/>
            <person name="Shapiro H."/>
            <person name="Lucas S."/>
            <person name="Glavina del Rio T."/>
            <person name="Pitluck S."/>
            <person name="Rokhsar D."/>
            <person name="Bowler C."/>
        </authorList>
    </citation>
    <scope>GENOME REANNOTATION</scope>
    <source>
        <strain evidence="4">CCAP 1055/1</strain>
    </source>
</reference>
<evidence type="ECO:0000256" key="1">
    <source>
        <dbReference type="SAM" id="Coils"/>
    </source>
</evidence>
<evidence type="ECO:0000256" key="2">
    <source>
        <dbReference type="SAM" id="MobiDB-lite"/>
    </source>
</evidence>
<dbReference type="KEGG" id="pti:PHATRDRAFT_43098"/>
<dbReference type="RefSeq" id="XP_002177427.1">
    <property type="nucleotide sequence ID" value="XM_002177391.1"/>
</dbReference>
<feature type="region of interest" description="Disordered" evidence="2">
    <location>
        <begin position="65"/>
        <end position="155"/>
    </location>
</feature>